<keyword evidence="1" id="KW-0472">Membrane</keyword>
<dbReference type="Proteomes" id="UP001201020">
    <property type="component" value="Chromosome"/>
</dbReference>
<keyword evidence="1" id="KW-1133">Transmembrane helix</keyword>
<feature type="transmembrane region" description="Helical" evidence="1">
    <location>
        <begin position="181"/>
        <end position="202"/>
    </location>
</feature>
<evidence type="ECO:0000313" key="2">
    <source>
        <dbReference type="EMBL" id="UJG40365.1"/>
    </source>
</evidence>
<feature type="transmembrane region" description="Helical" evidence="1">
    <location>
        <begin position="80"/>
        <end position="104"/>
    </location>
</feature>
<gene>
    <name evidence="2" type="ORF">K9W45_11050</name>
</gene>
<reference evidence="2" key="1">
    <citation type="journal article" date="2022" name="Nat. Microbiol.">
        <title>Unique mobile elements and scalable gene flow at the prokaryote-eukaryote boundary revealed by circularized Asgard archaea genomes.</title>
        <authorList>
            <person name="Wu F."/>
            <person name="Speth D.R."/>
            <person name="Philosof A."/>
            <person name="Cremiere A."/>
            <person name="Narayanan A."/>
            <person name="Barco R.A."/>
            <person name="Connon S.A."/>
            <person name="Amend J.P."/>
            <person name="Antoshechkin I.A."/>
            <person name="Orphan V.J."/>
        </authorList>
    </citation>
    <scope>NUCLEOTIDE SEQUENCE</scope>
    <source>
        <strain evidence="2">PM71</strain>
    </source>
</reference>
<feature type="transmembrane region" description="Helical" evidence="1">
    <location>
        <begin position="111"/>
        <end position="131"/>
    </location>
</feature>
<sequence>MLSRNNVPILAPIVETIVATLMFILVFSVWQRYIKRKREATAHLAICFTTYATGMLLTAIGKWLQFSVDIDPEVTSYADFFILLAYTFTALSNVFLFAFINGIFLKNQLKYLIPITILNSISIGLFIPKISIRQGSYANAFLIVLYHAFNSIIIMVILIWLSLKERKKTKEIIPRTGFLLISLYGIFILLLFLSFGIDLAIVSGTGKGYSPFYYLSWFFALAGLASGYLGYIMPDWFRKVIR</sequence>
<keyword evidence="1" id="KW-0812">Transmembrane</keyword>
<feature type="transmembrane region" description="Helical" evidence="1">
    <location>
        <begin position="6"/>
        <end position="30"/>
    </location>
</feature>
<protein>
    <submittedName>
        <fullName evidence="2">Uncharacterized protein</fullName>
    </submittedName>
</protein>
<accession>A0A9Y1BK39</accession>
<dbReference type="AlphaFoldDB" id="A0A9Y1BK39"/>
<organism evidence="2">
    <name type="scientific">Candidatus Heimdallarchaeum aukensis</name>
    <dbReference type="NCBI Taxonomy" id="2876573"/>
    <lineage>
        <taxon>Archaea</taxon>
        <taxon>Promethearchaeati</taxon>
        <taxon>Candidatus Heimdallarchaeota</taxon>
        <taxon>Candidatus Heimdallarchaeia (ex Rinke et al. 2021) (nom. nud.)</taxon>
        <taxon>Candidatus Heimdallarchaeales</taxon>
        <taxon>Candidatus Heimdallarchaeaceae</taxon>
        <taxon>Candidatus Heimdallarchaeum</taxon>
    </lineage>
</organism>
<evidence type="ECO:0000256" key="1">
    <source>
        <dbReference type="SAM" id="Phobius"/>
    </source>
</evidence>
<feature type="transmembrane region" description="Helical" evidence="1">
    <location>
        <begin position="137"/>
        <end position="161"/>
    </location>
</feature>
<dbReference type="EMBL" id="CP084166">
    <property type="protein sequence ID" value="UJG40365.1"/>
    <property type="molecule type" value="Genomic_DNA"/>
</dbReference>
<feature type="transmembrane region" description="Helical" evidence="1">
    <location>
        <begin position="42"/>
        <end position="60"/>
    </location>
</feature>
<feature type="transmembrane region" description="Helical" evidence="1">
    <location>
        <begin position="214"/>
        <end position="233"/>
    </location>
</feature>
<name>A0A9Y1BK39_9ARCH</name>
<proteinExistence type="predicted"/>